<evidence type="ECO:0000313" key="5">
    <source>
        <dbReference type="Proteomes" id="UP000321514"/>
    </source>
</evidence>
<dbReference type="Proteomes" id="UP000321514">
    <property type="component" value="Unassembled WGS sequence"/>
</dbReference>
<protein>
    <recommendedName>
        <fullName evidence="6">Lipoprotein</fullName>
    </recommendedName>
</protein>
<evidence type="ECO:0000313" key="2">
    <source>
        <dbReference type="EMBL" id="GEN12577.1"/>
    </source>
</evidence>
<reference evidence="3 4" key="1">
    <citation type="submission" date="2016-10" db="EMBL/GenBank/DDBJ databases">
        <authorList>
            <person name="Varghese N."/>
            <person name="Submissions S."/>
        </authorList>
    </citation>
    <scope>NUCLEOTIDE SEQUENCE [LARGE SCALE GENOMIC DNA]</scope>
    <source>
        <strain evidence="3 4">DSM 16525</strain>
    </source>
</reference>
<dbReference type="STRING" id="1334629.MFUL124B02_22830"/>
<evidence type="ECO:0000256" key="1">
    <source>
        <dbReference type="SAM" id="SignalP"/>
    </source>
</evidence>
<evidence type="ECO:0008006" key="6">
    <source>
        <dbReference type="Google" id="ProtNLM"/>
    </source>
</evidence>
<name>A0A511TEI4_MYXFU</name>
<sequence length="226" mass="23376">MKALIVSLFLLGSAPPAATPALAPEALSAPPVSDDSPTAWACTVDTLREGKECVFESEATPGTPSSEQDAANRKLLKDISRALCTETVSNAREGVSDTTLVSMCEKRYLAAADRCGLGGNVSIVDSKGRFAATARACYRSLSTVLQEAQLMATVAAPCCECAARRGCPGTGDRCYADVSQQQTSPATLACLSERCEDVCSVVLPSTSTAPTARERAGSSRSGSASL</sequence>
<dbReference type="EMBL" id="BJXR01000065">
    <property type="protein sequence ID" value="GEN12577.1"/>
    <property type="molecule type" value="Genomic_DNA"/>
</dbReference>
<keyword evidence="4" id="KW-1185">Reference proteome</keyword>
<evidence type="ECO:0000313" key="4">
    <source>
        <dbReference type="Proteomes" id="UP000183760"/>
    </source>
</evidence>
<dbReference type="Proteomes" id="UP000183760">
    <property type="component" value="Unassembled WGS sequence"/>
</dbReference>
<proteinExistence type="predicted"/>
<feature type="signal peptide" evidence="1">
    <location>
        <begin position="1"/>
        <end position="18"/>
    </location>
</feature>
<comment type="caution">
    <text evidence="2">The sequence shown here is derived from an EMBL/GenBank/DDBJ whole genome shotgun (WGS) entry which is preliminary data.</text>
</comment>
<dbReference type="AlphaFoldDB" id="A0A511TEI4"/>
<evidence type="ECO:0000313" key="3">
    <source>
        <dbReference type="EMBL" id="SET84856.1"/>
    </source>
</evidence>
<reference evidence="2 5" key="2">
    <citation type="submission" date="2019-07" db="EMBL/GenBank/DDBJ databases">
        <title>Whole genome shotgun sequence of Myxococcus fulvus NBRC 100333.</title>
        <authorList>
            <person name="Hosoyama A."/>
            <person name="Uohara A."/>
            <person name="Ohji S."/>
            <person name="Ichikawa N."/>
        </authorList>
    </citation>
    <scope>NUCLEOTIDE SEQUENCE [LARGE SCALE GENOMIC DNA]</scope>
    <source>
        <strain evidence="2 5">NBRC 100333</strain>
    </source>
</reference>
<gene>
    <name evidence="2" type="ORF">MFU01_76140</name>
    <name evidence="3" type="ORF">SAMN05443572_103488</name>
</gene>
<accession>A0A511TEI4</accession>
<dbReference type="EMBL" id="FOIB01000003">
    <property type="protein sequence ID" value="SET84856.1"/>
    <property type="molecule type" value="Genomic_DNA"/>
</dbReference>
<keyword evidence="1" id="KW-0732">Signal</keyword>
<dbReference type="RefSeq" id="WP_245772269.1">
    <property type="nucleotide sequence ID" value="NZ_BJXR01000065.1"/>
</dbReference>
<organism evidence="2 5">
    <name type="scientific">Myxococcus fulvus</name>
    <dbReference type="NCBI Taxonomy" id="33"/>
    <lineage>
        <taxon>Bacteria</taxon>
        <taxon>Pseudomonadati</taxon>
        <taxon>Myxococcota</taxon>
        <taxon>Myxococcia</taxon>
        <taxon>Myxococcales</taxon>
        <taxon>Cystobacterineae</taxon>
        <taxon>Myxococcaceae</taxon>
        <taxon>Myxococcus</taxon>
    </lineage>
</organism>
<feature type="chain" id="PRO_5022998694" description="Lipoprotein" evidence="1">
    <location>
        <begin position="19"/>
        <end position="226"/>
    </location>
</feature>